<dbReference type="AlphaFoldDB" id="A0A6P4AKH7"/>
<feature type="region of interest" description="Disordered" evidence="4">
    <location>
        <begin position="56"/>
        <end position="127"/>
    </location>
</feature>
<reference evidence="6" key="1">
    <citation type="submission" date="2025-08" db="UniProtKB">
        <authorList>
            <consortium name="RefSeq"/>
        </authorList>
    </citation>
    <scope>IDENTIFICATION</scope>
    <source>
        <tissue evidence="6">Seedling</tissue>
    </source>
</reference>
<dbReference type="GeneID" id="107429429"/>
<keyword evidence="5" id="KW-1185">Reference proteome</keyword>
<evidence type="ECO:0000313" key="6">
    <source>
        <dbReference type="RefSeq" id="XP_015895594.2"/>
    </source>
</evidence>
<dbReference type="InterPro" id="IPR034577">
    <property type="entry name" value="NIMIN-2"/>
</dbReference>
<organism evidence="5 6">
    <name type="scientific">Ziziphus jujuba</name>
    <name type="common">Chinese jujube</name>
    <name type="synonym">Ziziphus sativa</name>
    <dbReference type="NCBI Taxonomy" id="326968"/>
    <lineage>
        <taxon>Eukaryota</taxon>
        <taxon>Viridiplantae</taxon>
        <taxon>Streptophyta</taxon>
        <taxon>Embryophyta</taxon>
        <taxon>Tracheophyta</taxon>
        <taxon>Spermatophyta</taxon>
        <taxon>Magnoliopsida</taxon>
        <taxon>eudicotyledons</taxon>
        <taxon>Gunneridae</taxon>
        <taxon>Pentapetalae</taxon>
        <taxon>rosids</taxon>
        <taxon>fabids</taxon>
        <taxon>Rosales</taxon>
        <taxon>Rhamnaceae</taxon>
        <taxon>Paliureae</taxon>
        <taxon>Ziziphus</taxon>
    </lineage>
</organism>
<dbReference type="GO" id="GO:0005634">
    <property type="term" value="C:nucleus"/>
    <property type="evidence" value="ECO:0007669"/>
    <property type="project" value="UniProtKB-SubCell"/>
</dbReference>
<evidence type="ECO:0000313" key="5">
    <source>
        <dbReference type="Proteomes" id="UP001652623"/>
    </source>
</evidence>
<sequence>MEADKRKRHYDAVVVDGKKRVKAGEDGAETAVTEDEVEEFFAILRRIQVASKYLKKTESGREDHRNLTAEKWRPSFELEDFEDEDNNGAKEVKNKKKEEVREESVERISGLDLNSEPPVSEEGDDLE</sequence>
<dbReference type="Proteomes" id="UP001652623">
    <property type="component" value="Chromosome 12"/>
</dbReference>
<gene>
    <name evidence="6" type="primary">LOC107429429</name>
</gene>
<comment type="subcellular location">
    <subcellularLocation>
        <location evidence="1">Nucleus</location>
    </subcellularLocation>
</comment>
<dbReference type="PANTHER" id="PTHR35735">
    <property type="entry name" value="PROTEIN NIM1-INTERACTING 2"/>
    <property type="match status" value="1"/>
</dbReference>
<proteinExistence type="inferred from homology"/>
<evidence type="ECO:0000256" key="4">
    <source>
        <dbReference type="SAM" id="MobiDB-lite"/>
    </source>
</evidence>
<accession>A0A6P4AKH7</accession>
<feature type="compositionally biased region" description="Basic and acidic residues" evidence="4">
    <location>
        <begin position="56"/>
        <end position="76"/>
    </location>
</feature>
<dbReference type="InterPro" id="IPR031425">
    <property type="entry name" value="NPR1/NH1-interacting"/>
</dbReference>
<name>A0A6P4AKH7_ZIZJJ</name>
<dbReference type="KEGG" id="zju:107429429"/>
<keyword evidence="3" id="KW-0539">Nucleus</keyword>
<dbReference type="FunCoup" id="A0A6P4AKH7">
    <property type="interactions" value="1"/>
</dbReference>
<evidence type="ECO:0000256" key="2">
    <source>
        <dbReference type="ARBA" id="ARBA00009937"/>
    </source>
</evidence>
<dbReference type="InParanoid" id="A0A6P4AKH7"/>
<feature type="compositionally biased region" description="Basic and acidic residues" evidence="4">
    <location>
        <begin position="87"/>
        <end position="106"/>
    </location>
</feature>
<dbReference type="PANTHER" id="PTHR35735:SF8">
    <property type="entry name" value="PROTEIN NIM1-INTERACTING 2"/>
    <property type="match status" value="1"/>
</dbReference>
<feature type="compositionally biased region" description="Acidic residues" evidence="4">
    <location>
        <begin position="77"/>
        <end position="86"/>
    </location>
</feature>
<evidence type="ECO:0000256" key="1">
    <source>
        <dbReference type="ARBA" id="ARBA00004123"/>
    </source>
</evidence>
<dbReference type="RefSeq" id="XP_015895594.2">
    <property type="nucleotide sequence ID" value="XM_016040108.4"/>
</dbReference>
<comment type="similarity">
    <text evidence="2">Belongs to the NPR1-interactor family.</text>
</comment>
<dbReference type="GO" id="GO:0010112">
    <property type="term" value="P:regulation of systemic acquired resistance"/>
    <property type="evidence" value="ECO:0007669"/>
    <property type="project" value="InterPro"/>
</dbReference>
<dbReference type="Pfam" id="PF15699">
    <property type="entry name" value="NPR1_interact"/>
    <property type="match status" value="1"/>
</dbReference>
<protein>
    <submittedName>
        <fullName evidence="6">Protein NEGATIVE REGULATOR OF RESISTANCE</fullName>
    </submittedName>
</protein>
<evidence type="ECO:0000256" key="3">
    <source>
        <dbReference type="ARBA" id="ARBA00023242"/>
    </source>
</evidence>